<accession>A0A9P4HPK1</accession>
<dbReference type="InterPro" id="IPR052337">
    <property type="entry name" value="SAT4-like"/>
</dbReference>
<dbReference type="EMBL" id="ML978730">
    <property type="protein sequence ID" value="KAF2085510.1"/>
    <property type="molecule type" value="Genomic_DNA"/>
</dbReference>
<dbReference type="PANTHER" id="PTHR33048:SF160">
    <property type="entry name" value="SAT4 FAMILY MEMBRANE PROTEIN"/>
    <property type="match status" value="1"/>
</dbReference>
<keyword evidence="8 16" id="KW-0732">Signal</keyword>
<keyword evidence="9 15" id="KW-1133">Transmembrane helix</keyword>
<reference evidence="18" key="1">
    <citation type="journal article" date="2020" name="Stud. Mycol.">
        <title>101 Dothideomycetes genomes: a test case for predicting lifestyles and emergence of pathogens.</title>
        <authorList>
            <person name="Haridas S."/>
            <person name="Albert R."/>
            <person name="Binder M."/>
            <person name="Bloem J."/>
            <person name="Labutti K."/>
            <person name="Salamov A."/>
            <person name="Andreopoulos B."/>
            <person name="Baker S."/>
            <person name="Barry K."/>
            <person name="Bills G."/>
            <person name="Bluhm B."/>
            <person name="Cannon C."/>
            <person name="Castanera R."/>
            <person name="Culley D."/>
            <person name="Daum C."/>
            <person name="Ezra D."/>
            <person name="Gonzalez J."/>
            <person name="Henrissat B."/>
            <person name="Kuo A."/>
            <person name="Liang C."/>
            <person name="Lipzen A."/>
            <person name="Lutzoni F."/>
            <person name="Magnuson J."/>
            <person name="Mondo S."/>
            <person name="Nolan M."/>
            <person name="Ohm R."/>
            <person name="Pangilinan J."/>
            <person name="Park H.-J."/>
            <person name="Ramirez L."/>
            <person name="Alfaro M."/>
            <person name="Sun H."/>
            <person name="Tritt A."/>
            <person name="Yoshinaga Y."/>
            <person name="Zwiers L.-H."/>
            <person name="Turgeon B."/>
            <person name="Goodwin S."/>
            <person name="Spatafora J."/>
            <person name="Crous P."/>
            <person name="Grigoriev I."/>
        </authorList>
    </citation>
    <scope>NUCLEOTIDE SEQUENCE</scope>
    <source>
        <strain evidence="18">CBS 121410</strain>
    </source>
</reference>
<feature type="transmembrane region" description="Helical" evidence="15">
    <location>
        <begin position="332"/>
        <end position="352"/>
    </location>
</feature>
<evidence type="ECO:0000256" key="2">
    <source>
        <dbReference type="ARBA" id="ARBA00004589"/>
    </source>
</evidence>
<feature type="disulfide bond" evidence="14">
    <location>
        <begin position="38"/>
        <end position="69"/>
    </location>
</feature>
<feature type="transmembrane region" description="Helical" evidence="15">
    <location>
        <begin position="213"/>
        <end position="239"/>
    </location>
</feature>
<evidence type="ECO:0000259" key="17">
    <source>
        <dbReference type="PROSITE" id="PS52012"/>
    </source>
</evidence>
<dbReference type="Pfam" id="PF05730">
    <property type="entry name" value="CFEM"/>
    <property type="match status" value="1"/>
</dbReference>
<evidence type="ECO:0000256" key="7">
    <source>
        <dbReference type="ARBA" id="ARBA00022692"/>
    </source>
</evidence>
<evidence type="ECO:0000256" key="15">
    <source>
        <dbReference type="SAM" id="Phobius"/>
    </source>
</evidence>
<keyword evidence="19" id="KW-1185">Reference proteome</keyword>
<feature type="signal peptide" evidence="16">
    <location>
        <begin position="1"/>
        <end position="20"/>
    </location>
</feature>
<dbReference type="GO" id="GO:0098552">
    <property type="term" value="C:side of membrane"/>
    <property type="evidence" value="ECO:0007669"/>
    <property type="project" value="UniProtKB-KW"/>
</dbReference>
<feature type="chain" id="PRO_5040393531" evidence="16">
    <location>
        <begin position="21"/>
        <end position="438"/>
    </location>
</feature>
<evidence type="ECO:0000256" key="5">
    <source>
        <dbReference type="ARBA" id="ARBA00022525"/>
    </source>
</evidence>
<keyword evidence="11 14" id="KW-1015">Disulfide bond</keyword>
<keyword evidence="14" id="KW-0349">Heme</keyword>
<feature type="transmembrane region" description="Helical" evidence="15">
    <location>
        <begin position="183"/>
        <end position="201"/>
    </location>
</feature>
<evidence type="ECO:0000256" key="14">
    <source>
        <dbReference type="PROSITE-ProRule" id="PRU01356"/>
    </source>
</evidence>
<evidence type="ECO:0000256" key="11">
    <source>
        <dbReference type="ARBA" id="ARBA00023157"/>
    </source>
</evidence>
<dbReference type="Proteomes" id="UP000799776">
    <property type="component" value="Unassembled WGS sequence"/>
</dbReference>
<keyword evidence="10 15" id="KW-0472">Membrane</keyword>
<feature type="disulfide bond" evidence="14">
    <location>
        <begin position="48"/>
        <end position="55"/>
    </location>
</feature>
<feature type="transmembrane region" description="Helical" evidence="15">
    <location>
        <begin position="295"/>
        <end position="317"/>
    </location>
</feature>
<evidence type="ECO:0000256" key="10">
    <source>
        <dbReference type="ARBA" id="ARBA00023136"/>
    </source>
</evidence>
<evidence type="ECO:0000256" key="3">
    <source>
        <dbReference type="ARBA" id="ARBA00004613"/>
    </source>
</evidence>
<feature type="disulfide bond" evidence="14">
    <location>
        <begin position="57"/>
        <end position="90"/>
    </location>
</feature>
<dbReference type="OrthoDB" id="2496787at2759"/>
<dbReference type="AlphaFoldDB" id="A0A9P4HPK1"/>
<evidence type="ECO:0000256" key="6">
    <source>
        <dbReference type="ARBA" id="ARBA00022622"/>
    </source>
</evidence>
<dbReference type="InterPro" id="IPR008427">
    <property type="entry name" value="Extracellular_membr_CFEM_dom"/>
</dbReference>
<evidence type="ECO:0000256" key="9">
    <source>
        <dbReference type="ARBA" id="ARBA00022989"/>
    </source>
</evidence>
<evidence type="ECO:0000256" key="8">
    <source>
        <dbReference type="ARBA" id="ARBA00022729"/>
    </source>
</evidence>
<evidence type="ECO:0000313" key="19">
    <source>
        <dbReference type="Proteomes" id="UP000799776"/>
    </source>
</evidence>
<keyword evidence="6" id="KW-0325">Glycoprotein</keyword>
<comment type="similarity">
    <text evidence="13">Belongs to the SAT4 family.</text>
</comment>
<gene>
    <name evidence="18" type="ORF">K490DRAFT_46570</name>
</gene>
<comment type="similarity">
    <text evidence="4">Belongs to the RBT5 family.</text>
</comment>
<keyword evidence="5" id="KW-0964">Secreted</keyword>
<sequence>MKTFWGTVLVLLSIVSITYATLTPLQVLSELPQCGSTCVLQAFEASNCSVTDLHCICTNQELNAQATTCTESSCSHKDTLTTRNVTLSSCGYEPRDNSGAVIYTGVIGGSVAILAVILRCVARTPKYAGSNGGFGADDFAMLAAMVRNGLSKIIPEIGLGKDIWNVPFNNITLMLHLYYFDELLYINALTLTKISILLFYLRIFPQATFRKWAWSLIGCCVVYSLLSSFLLIFQCIPVSLAWNRWDGEHHGHCTNLVPLTWITALLNVFLDVVIIALPFPQLAKLNTSMRKKFRVMVMFALGLFVTVISTLRLHWMLEAADSKNPTWDWVTIGYWSVVEVDAGVLCACLPALRKLLLKTFPTLLGDDSVKGSAATGSSRPSDMDPSSELSLKPHRFSYGNSQNNFIPLTDIESRPSVPPRSKTPTLGEMETMCYHTKQ</sequence>
<dbReference type="GO" id="GO:0005576">
    <property type="term" value="C:extracellular region"/>
    <property type="evidence" value="ECO:0007669"/>
    <property type="project" value="UniProtKB-SubCell"/>
</dbReference>
<evidence type="ECO:0000256" key="4">
    <source>
        <dbReference type="ARBA" id="ARBA00010031"/>
    </source>
</evidence>
<evidence type="ECO:0000256" key="12">
    <source>
        <dbReference type="ARBA" id="ARBA00023288"/>
    </source>
</evidence>
<proteinExistence type="inferred from homology"/>
<evidence type="ECO:0000256" key="1">
    <source>
        <dbReference type="ARBA" id="ARBA00004141"/>
    </source>
</evidence>
<comment type="subcellular location">
    <subcellularLocation>
        <location evidence="2">Membrane</location>
        <topology evidence="2">Lipid-anchor</topology>
        <topology evidence="2">GPI-anchor</topology>
    </subcellularLocation>
    <subcellularLocation>
        <location evidence="1">Membrane</location>
        <topology evidence="1">Multi-pass membrane protein</topology>
    </subcellularLocation>
    <subcellularLocation>
        <location evidence="3">Secreted</location>
    </subcellularLocation>
</comment>
<keyword evidence="14" id="KW-0408">Iron</keyword>
<dbReference type="PROSITE" id="PS52012">
    <property type="entry name" value="CFEM"/>
    <property type="match status" value="1"/>
</dbReference>
<feature type="binding site" description="axial binding residue" evidence="14">
    <location>
        <position position="52"/>
    </location>
    <ligand>
        <name>heme</name>
        <dbReference type="ChEBI" id="CHEBI:30413"/>
    </ligand>
    <ligandPart>
        <name>Fe</name>
        <dbReference type="ChEBI" id="CHEBI:18248"/>
    </ligandPart>
</feature>
<keyword evidence="7 15" id="KW-0812">Transmembrane</keyword>
<organism evidence="18 19">
    <name type="scientific">Saccharata proteae CBS 121410</name>
    <dbReference type="NCBI Taxonomy" id="1314787"/>
    <lineage>
        <taxon>Eukaryota</taxon>
        <taxon>Fungi</taxon>
        <taxon>Dikarya</taxon>
        <taxon>Ascomycota</taxon>
        <taxon>Pezizomycotina</taxon>
        <taxon>Dothideomycetes</taxon>
        <taxon>Dothideomycetes incertae sedis</taxon>
        <taxon>Botryosphaeriales</taxon>
        <taxon>Saccharataceae</taxon>
        <taxon>Saccharata</taxon>
    </lineage>
</organism>
<dbReference type="PANTHER" id="PTHR33048">
    <property type="entry name" value="PTH11-LIKE INTEGRAL MEMBRANE PROTEIN (AFU_ORTHOLOGUE AFUA_5G11245)"/>
    <property type="match status" value="1"/>
</dbReference>
<dbReference type="SMART" id="SM00747">
    <property type="entry name" value="CFEM"/>
    <property type="match status" value="1"/>
</dbReference>
<protein>
    <submittedName>
        <fullName evidence="18">Integral membrane protein</fullName>
    </submittedName>
</protein>
<keyword evidence="14" id="KW-0479">Metal-binding</keyword>
<evidence type="ECO:0000256" key="13">
    <source>
        <dbReference type="ARBA" id="ARBA00038359"/>
    </source>
</evidence>
<name>A0A9P4HPK1_9PEZI</name>
<comment type="caution">
    <text evidence="18">The sequence shown here is derived from an EMBL/GenBank/DDBJ whole genome shotgun (WGS) entry which is preliminary data.</text>
</comment>
<dbReference type="InterPro" id="IPR049326">
    <property type="entry name" value="Rhodopsin_dom_fungi"/>
</dbReference>
<evidence type="ECO:0000256" key="16">
    <source>
        <dbReference type="SAM" id="SignalP"/>
    </source>
</evidence>
<feature type="disulfide bond" evidence="14">
    <location>
        <begin position="34"/>
        <end position="74"/>
    </location>
</feature>
<feature type="transmembrane region" description="Helical" evidence="15">
    <location>
        <begin position="259"/>
        <end position="283"/>
    </location>
</feature>
<evidence type="ECO:0000313" key="18">
    <source>
        <dbReference type="EMBL" id="KAF2085510.1"/>
    </source>
</evidence>
<keyword evidence="6" id="KW-0336">GPI-anchor</keyword>
<dbReference type="Pfam" id="PF20684">
    <property type="entry name" value="Fung_rhodopsin"/>
    <property type="match status" value="1"/>
</dbReference>
<dbReference type="GO" id="GO:0046872">
    <property type="term" value="F:metal ion binding"/>
    <property type="evidence" value="ECO:0007669"/>
    <property type="project" value="UniProtKB-UniRule"/>
</dbReference>
<keyword evidence="12" id="KW-0449">Lipoprotein</keyword>
<feature type="domain" description="CFEM" evidence="17">
    <location>
        <begin position="6"/>
        <end position="117"/>
    </location>
</feature>